<feature type="transmembrane region" description="Helical" evidence="1">
    <location>
        <begin position="247"/>
        <end position="266"/>
    </location>
</feature>
<dbReference type="Proteomes" id="UP000282322">
    <property type="component" value="Unassembled WGS sequence"/>
</dbReference>
<dbReference type="RefSeq" id="WP_124955399.1">
    <property type="nucleotide sequence ID" value="NZ_RRCH01000028.1"/>
</dbReference>
<dbReference type="EMBL" id="RRCH01000028">
    <property type="protein sequence ID" value="RRJ29408.1"/>
    <property type="molecule type" value="Genomic_DNA"/>
</dbReference>
<sequence length="274" mass="29762">MSWSVIAKKELRDASRSRRLFALIVTFVLFFAGAAFVIIKVMNTFGGNVSPETPAILSLTIPLGIFLPAVGIFSGYRSIVGERESGSLKLLLSLPHSRTDVVLGKFLGRTALVGSATLIGFLVGGIVTVALGAELPIVDYLSLIVLSVVLGAAFVSISVGFSASIRSEDLIVFIGFGLVLLFTMLWGVLTSLIGMLLRRYDLGSQTFQADIVSFIRALNPQRGFNSAYSSLSMLNNTSGDVFWQEGWFGFIVLAFWIVVPLAFGMWRFNRTELT</sequence>
<feature type="transmembrane region" description="Helical" evidence="1">
    <location>
        <begin position="106"/>
        <end position="131"/>
    </location>
</feature>
<feature type="transmembrane region" description="Helical" evidence="1">
    <location>
        <begin position="137"/>
        <end position="163"/>
    </location>
</feature>
<accession>A0A3P3R8P3</accession>
<keyword evidence="1" id="KW-0812">Transmembrane</keyword>
<reference evidence="2 3" key="1">
    <citation type="submission" date="2018-11" db="EMBL/GenBank/DDBJ databases">
        <title>Taxonoimc description of Halomarina strain SPP-AMP-1.</title>
        <authorList>
            <person name="Pal Y."/>
            <person name="Srinivasana K."/>
            <person name="Verma A."/>
            <person name="Kumar P."/>
        </authorList>
    </citation>
    <scope>NUCLEOTIDE SEQUENCE [LARGE SCALE GENOMIC DNA]</scope>
    <source>
        <strain evidence="2 3">SPP-AMP-1</strain>
    </source>
</reference>
<keyword evidence="1" id="KW-1133">Transmembrane helix</keyword>
<feature type="transmembrane region" description="Helical" evidence="1">
    <location>
        <begin position="54"/>
        <end position="76"/>
    </location>
</feature>
<keyword evidence="1" id="KW-0472">Membrane</keyword>
<gene>
    <name evidence="2" type="ORF">EIK79_12240</name>
</gene>
<feature type="transmembrane region" description="Helical" evidence="1">
    <location>
        <begin position="170"/>
        <end position="197"/>
    </location>
</feature>
<dbReference type="Pfam" id="PF12679">
    <property type="entry name" value="ABC2_membrane_2"/>
    <property type="match status" value="1"/>
</dbReference>
<dbReference type="OrthoDB" id="86287at2157"/>
<protein>
    <submittedName>
        <fullName evidence="2">ABC transporter permease</fullName>
    </submittedName>
</protein>
<dbReference type="GO" id="GO:0140359">
    <property type="term" value="F:ABC-type transporter activity"/>
    <property type="evidence" value="ECO:0007669"/>
    <property type="project" value="InterPro"/>
</dbReference>
<evidence type="ECO:0000313" key="2">
    <source>
        <dbReference type="EMBL" id="RRJ29408.1"/>
    </source>
</evidence>
<comment type="caution">
    <text evidence="2">The sequence shown here is derived from an EMBL/GenBank/DDBJ whole genome shotgun (WGS) entry which is preliminary data.</text>
</comment>
<name>A0A3P3R8P3_9EURY</name>
<evidence type="ECO:0000313" key="3">
    <source>
        <dbReference type="Proteomes" id="UP000282322"/>
    </source>
</evidence>
<proteinExistence type="predicted"/>
<dbReference type="AlphaFoldDB" id="A0A3P3R8P3"/>
<keyword evidence="3" id="KW-1185">Reference proteome</keyword>
<feature type="transmembrane region" description="Helical" evidence="1">
    <location>
        <begin position="20"/>
        <end position="42"/>
    </location>
</feature>
<evidence type="ECO:0000256" key="1">
    <source>
        <dbReference type="SAM" id="Phobius"/>
    </source>
</evidence>
<organism evidence="2 3">
    <name type="scientific">Halocatena pleomorpha</name>
    <dbReference type="NCBI Taxonomy" id="1785090"/>
    <lineage>
        <taxon>Archaea</taxon>
        <taxon>Methanobacteriati</taxon>
        <taxon>Methanobacteriota</taxon>
        <taxon>Stenosarchaea group</taxon>
        <taxon>Halobacteria</taxon>
        <taxon>Halobacteriales</taxon>
        <taxon>Natronomonadaceae</taxon>
        <taxon>Halocatena</taxon>
    </lineage>
</organism>
<dbReference type="PANTHER" id="PTHR43471">
    <property type="entry name" value="ABC TRANSPORTER PERMEASE"/>
    <property type="match status" value="1"/>
</dbReference>
<dbReference type="GO" id="GO:0005886">
    <property type="term" value="C:plasma membrane"/>
    <property type="evidence" value="ECO:0007669"/>
    <property type="project" value="UniProtKB-SubCell"/>
</dbReference>
<dbReference type="PANTHER" id="PTHR43471:SF1">
    <property type="entry name" value="ABC TRANSPORTER PERMEASE PROTEIN NOSY-RELATED"/>
    <property type="match status" value="1"/>
</dbReference>